<evidence type="ECO:0000259" key="8">
    <source>
        <dbReference type="PROSITE" id="PS51461"/>
    </source>
</evidence>
<reference evidence="9 10" key="1">
    <citation type="journal article" date="2022" name="Gigascience">
        <title>A chromosome-level genome assembly and annotation of the desert horned lizard, Phrynosoma platyrhinos, provides insight into chromosomal rearrangements among reptiles.</title>
        <authorList>
            <person name="Koochekian N."/>
            <person name="Ascanio A."/>
            <person name="Farleigh K."/>
            <person name="Card D.C."/>
            <person name="Schield D.R."/>
            <person name="Castoe T.A."/>
            <person name="Jezkova T."/>
        </authorList>
    </citation>
    <scope>NUCLEOTIDE SEQUENCE [LARGE SCALE GENOMIC DNA]</scope>
    <source>
        <strain evidence="9">NK-2021</strain>
    </source>
</reference>
<evidence type="ECO:0000313" key="9">
    <source>
        <dbReference type="EMBL" id="KAH0615536.1"/>
    </source>
</evidence>
<dbReference type="InterPro" id="IPR050149">
    <property type="entry name" value="Collagen_superfamily"/>
</dbReference>
<protein>
    <recommendedName>
        <fullName evidence="8">Fibrillar collagen NC1 domain-containing protein</fullName>
    </recommendedName>
</protein>
<keyword evidence="5" id="KW-0677">Repeat</keyword>
<comment type="subcellular location">
    <subcellularLocation>
        <location evidence="1">Secreted</location>
    </subcellularLocation>
</comment>
<accession>A0ABQ7SDX3</accession>
<dbReference type="InterPro" id="IPR000885">
    <property type="entry name" value="Fib_collagen_C"/>
</dbReference>
<proteinExistence type="predicted"/>
<feature type="domain" description="Fibrillar collagen NC1" evidence="8">
    <location>
        <begin position="1004"/>
        <end position="1195"/>
    </location>
</feature>
<dbReference type="Gene3D" id="2.60.120.200">
    <property type="match status" value="1"/>
</dbReference>
<feature type="compositionally biased region" description="Gly residues" evidence="7">
    <location>
        <begin position="809"/>
        <end position="821"/>
    </location>
</feature>
<keyword evidence="2" id="KW-0964">Secreted</keyword>
<dbReference type="PANTHER" id="PTHR24023">
    <property type="entry name" value="COLLAGEN ALPHA"/>
    <property type="match status" value="1"/>
</dbReference>
<evidence type="ECO:0000256" key="2">
    <source>
        <dbReference type="ARBA" id="ARBA00022525"/>
    </source>
</evidence>
<dbReference type="SMART" id="SM00038">
    <property type="entry name" value="COLFI"/>
    <property type="match status" value="1"/>
</dbReference>
<dbReference type="InterPro" id="IPR048287">
    <property type="entry name" value="TSPN-like_N"/>
</dbReference>
<dbReference type="Gene3D" id="2.60.120.1000">
    <property type="match status" value="2"/>
</dbReference>
<gene>
    <name evidence="9" type="ORF">JD844_004919</name>
</gene>
<feature type="compositionally biased region" description="Basic and acidic residues" evidence="7">
    <location>
        <begin position="832"/>
        <end position="844"/>
    </location>
</feature>
<sequence>EVNLLEKLASCSQGWGNFSLSYDEANCTILEVGQYATLSIPSVEAFGENFADELSLLLVIRYLLKEDTSLLTIIGLHSDILFQIRISPYALVFVASRRRHYEFPVSSLADGEWHRIALSISSERLVLYIDCQLVESIVWPRYSGMGVTTEGLVVIGGLIEPFEIPFEGSELDASDVVWKSPTEQEDLQNNFSVMSSRHLTASQAASKRPKEEDDGEEILHLREEELRLFNSTYSKMARNGGHTSETTENADESLAPWSSQVLKDSLVADNNVIFSETPSKGSHLADRKADILIPLDENFMKENLKGDANPWRQLSTTNSHYPIGDVGQWVPRETSNPHFISFSVLAGRVKRDFQGRSVIRESQDCLYCLLLKGEPGPPGLPGRDGFPGSDGPPGIDQNLGPPGLPGEQGIKGERGPSGPVGVQGEAGFVGCSGPAGPEGEMGQPGMVGLPGVNGSQGPQGLEGRRGPPGLRGLQGANGPSGLRGAHGQEGLMRHGQTGPIHVVLSLGHFSFLLIFYRFGNLHLSTAFCLHSRGYLGCQALKDYLGSRERKGKLVLLVKMVQKDPRAYEVLLELMAQKESLVHRVFLASLAQRGRKVWLASMVHLDYLVPKASLVHRVEWVTKVPEDSLEPWVPQGYLEEKANLGQKGSRETKELQGVQVSKEILERLEKRAPKVSPGDMESQGKRVMMETLEIPQGRVGARGPVGLPGPSGAMGKAGAKGHKGEKGQEGFLASGFFSSTGQMGMIGITGPDGARGSQGAMGVRGLPGLDGPEGVKGNSGPCGVTGPRGIAGMEGFSGEDGRKGDQGKPGTPGGAGPGGAKGVQGLRGPDGLEGPKGDMGEKGEDGQQGECGPPGQTGLSGLPGLDDQQVIQAKRDSVGTMGIQVSLAILAEGASEAKLDRDPQGDLKALRVTKAAWGISVHKETVALRANLALWVSLGGQGQRENRVLLAHLVPEVMLDILAFRAHMDKKVSKACKEFQDQKANQVCLEDLKNLVYSANKLNYSMVWTLMDSLGQELKLLVDPPNGTKDRPATTCKDLLLARPHLSDGYYYIDPNQGSPQDALVAFCNFTAGGETCISPLQNQLEYQGSSTVQLRFLKLHSSRATQKVSYSCRPQAEGGKPQLEKEIRFLADSREESYVATLQGCMLDNESSIIDTIFHFSTEDLSLLPLRDLAVFHNGDISHHFGFTVGPVCFS</sequence>
<comment type="caution">
    <text evidence="9">The sequence shown here is derived from an EMBL/GenBank/DDBJ whole genome shotgun (WGS) entry which is preliminary data.</text>
</comment>
<evidence type="ECO:0000256" key="3">
    <source>
        <dbReference type="ARBA" id="ARBA00022530"/>
    </source>
</evidence>
<keyword evidence="3" id="KW-0272">Extracellular matrix</keyword>
<dbReference type="PANTHER" id="PTHR24023:SF914">
    <property type="entry name" value="OTOLIN-1"/>
    <property type="match status" value="1"/>
</dbReference>
<evidence type="ECO:0000256" key="7">
    <source>
        <dbReference type="SAM" id="MobiDB-lite"/>
    </source>
</evidence>
<dbReference type="SMART" id="SM00210">
    <property type="entry name" value="TSPN"/>
    <property type="match status" value="1"/>
</dbReference>
<dbReference type="PROSITE" id="PS51461">
    <property type="entry name" value="NC1_FIB"/>
    <property type="match status" value="1"/>
</dbReference>
<feature type="compositionally biased region" description="Low complexity" evidence="7">
    <location>
        <begin position="456"/>
        <end position="473"/>
    </location>
</feature>
<evidence type="ECO:0000256" key="1">
    <source>
        <dbReference type="ARBA" id="ARBA00004613"/>
    </source>
</evidence>
<evidence type="ECO:0000256" key="4">
    <source>
        <dbReference type="ARBA" id="ARBA00022729"/>
    </source>
</evidence>
<feature type="region of interest" description="Disordered" evidence="7">
    <location>
        <begin position="767"/>
        <end position="863"/>
    </location>
</feature>
<keyword evidence="6" id="KW-0176">Collagen</keyword>
<name>A0ABQ7SDX3_PHRPL</name>
<feature type="region of interest" description="Disordered" evidence="7">
    <location>
        <begin position="378"/>
        <end position="473"/>
    </location>
</feature>
<dbReference type="SUPFAM" id="SSF49899">
    <property type="entry name" value="Concanavalin A-like lectins/glucanases"/>
    <property type="match status" value="1"/>
</dbReference>
<dbReference type="EMBL" id="JAIPUX010005291">
    <property type="protein sequence ID" value="KAH0615536.1"/>
    <property type="molecule type" value="Genomic_DNA"/>
</dbReference>
<dbReference type="InterPro" id="IPR008160">
    <property type="entry name" value="Collagen"/>
</dbReference>
<keyword evidence="10" id="KW-1185">Reference proteome</keyword>
<keyword evidence="4" id="KW-0732">Signal</keyword>
<dbReference type="InterPro" id="IPR013320">
    <property type="entry name" value="ConA-like_dom_sf"/>
</dbReference>
<evidence type="ECO:0000313" key="10">
    <source>
        <dbReference type="Proteomes" id="UP000826234"/>
    </source>
</evidence>
<dbReference type="Pfam" id="PF01410">
    <property type="entry name" value="COLFI"/>
    <property type="match status" value="2"/>
</dbReference>
<organism evidence="9 10">
    <name type="scientific">Phrynosoma platyrhinos</name>
    <name type="common">Desert horned lizard</name>
    <dbReference type="NCBI Taxonomy" id="52577"/>
    <lineage>
        <taxon>Eukaryota</taxon>
        <taxon>Metazoa</taxon>
        <taxon>Chordata</taxon>
        <taxon>Craniata</taxon>
        <taxon>Vertebrata</taxon>
        <taxon>Euteleostomi</taxon>
        <taxon>Lepidosauria</taxon>
        <taxon>Squamata</taxon>
        <taxon>Bifurcata</taxon>
        <taxon>Unidentata</taxon>
        <taxon>Episquamata</taxon>
        <taxon>Toxicofera</taxon>
        <taxon>Iguania</taxon>
        <taxon>Phrynosomatidae</taxon>
        <taxon>Phrynosomatinae</taxon>
        <taxon>Phrynosoma</taxon>
    </lineage>
</organism>
<dbReference type="Proteomes" id="UP000826234">
    <property type="component" value="Unassembled WGS sequence"/>
</dbReference>
<dbReference type="Pfam" id="PF01391">
    <property type="entry name" value="Collagen"/>
    <property type="match status" value="3"/>
</dbReference>
<evidence type="ECO:0000256" key="5">
    <source>
        <dbReference type="ARBA" id="ARBA00022737"/>
    </source>
</evidence>
<evidence type="ECO:0000256" key="6">
    <source>
        <dbReference type="ARBA" id="ARBA00023119"/>
    </source>
</evidence>
<feature type="non-terminal residue" evidence="9">
    <location>
        <position position="1"/>
    </location>
</feature>